<name>A0A6C0H0H1_9ZZZZ</name>
<accession>A0A6C0H0H1</accession>
<dbReference type="AlphaFoldDB" id="A0A6C0H0H1"/>
<organism evidence="1">
    <name type="scientific">viral metagenome</name>
    <dbReference type="NCBI Taxonomy" id="1070528"/>
    <lineage>
        <taxon>unclassified sequences</taxon>
        <taxon>metagenomes</taxon>
        <taxon>organismal metagenomes</taxon>
    </lineage>
</organism>
<proteinExistence type="predicted"/>
<sequence length="661" mass="78670">MVLKTKPKVKVKKKEDNYDFMKTVKDNIKNIIKDDSTTSIINDLAIKINKIVIHSYQFIKLYCLDLYKNNKPFPKIDKEFICDVFKVITIRKCGSGGYTDEKMPQQLKDLTLFYKDHYKSTCDEKEILYYDKMSYILAYEAIDMITNIENNIREHFIQHLNKFVNISFKLKDNMDKITKETKDKELRKQQKKELYNEIKKVKDDILSFDELKSDIKYHTWIKEQKKFLLPNKTKFDKNSIMYDIKSNPIDYLKSMIYIGTELEKVYDLETKYHTLHLFNVLPLRTNIVPKNITIDTCGLIQNFLGDESTTEHLKNYKIGNKQFLLWNRLFKLDKKIFVKNKYEFNYMIKSDGISVSVLFIRIGLDGKPLKKSNKNNREEENMDYIEKVEFTDKMKKKKIVVADPNYSDLIYCGSKNENGNLETFRYTQNQRRLETRVKKYSKIMDEISKETKINDKNIKEIETVLSNFNSHTNNYNKFKEYITQKNKTNLILFNHYEQSFYRKFKLNRYINTQKSESKMIHNFEEKFGSSKEVMFVMGDFDKGDNMKGKEPVICKKFRKIFKNAGYETYLVNEFRTSKLCNCCHKEIEPFLEKKSNKPKDIKNNKKIICNGLLRHTDVKPQCEIIHNRDKNAVQNMLFIVETIKKTGKRPLAFSRSLVETT</sequence>
<evidence type="ECO:0000313" key="1">
    <source>
        <dbReference type="EMBL" id="QHT73880.1"/>
    </source>
</evidence>
<reference evidence="1" key="1">
    <citation type="journal article" date="2020" name="Nature">
        <title>Giant virus diversity and host interactions through global metagenomics.</title>
        <authorList>
            <person name="Schulz F."/>
            <person name="Roux S."/>
            <person name="Paez-Espino D."/>
            <person name="Jungbluth S."/>
            <person name="Walsh D.A."/>
            <person name="Denef V.J."/>
            <person name="McMahon K.D."/>
            <person name="Konstantinidis K.T."/>
            <person name="Eloe-Fadrosh E.A."/>
            <person name="Kyrpides N.C."/>
            <person name="Woyke T."/>
        </authorList>
    </citation>
    <scope>NUCLEOTIDE SEQUENCE</scope>
    <source>
        <strain evidence="1">GVMAG-M-3300023179-4</strain>
    </source>
</reference>
<dbReference type="EMBL" id="MN739833">
    <property type="protein sequence ID" value="QHT73880.1"/>
    <property type="molecule type" value="Genomic_DNA"/>
</dbReference>
<protein>
    <submittedName>
        <fullName evidence="1">Uncharacterized protein</fullName>
    </submittedName>
</protein>